<keyword evidence="3" id="KW-1185">Reference proteome</keyword>
<keyword evidence="1" id="KW-0812">Transmembrane</keyword>
<reference evidence="4" key="2">
    <citation type="submission" date="2016-11" db="UniProtKB">
        <authorList>
            <consortium name="WormBaseParasite"/>
        </authorList>
    </citation>
    <scope>IDENTIFICATION</scope>
</reference>
<organism evidence="3 4">
    <name type="scientific">Loa loa</name>
    <name type="common">Eye worm</name>
    <name type="synonym">Filaria loa</name>
    <dbReference type="NCBI Taxonomy" id="7209"/>
    <lineage>
        <taxon>Eukaryota</taxon>
        <taxon>Metazoa</taxon>
        <taxon>Ecdysozoa</taxon>
        <taxon>Nematoda</taxon>
        <taxon>Chromadorea</taxon>
        <taxon>Rhabditida</taxon>
        <taxon>Spirurina</taxon>
        <taxon>Spiruromorpha</taxon>
        <taxon>Filarioidea</taxon>
        <taxon>Onchocercidae</taxon>
        <taxon>Loa</taxon>
    </lineage>
</organism>
<evidence type="ECO:0000313" key="2">
    <source>
        <dbReference type="EMBL" id="EFO20184.1"/>
    </source>
</evidence>
<feature type="transmembrane region" description="Helical" evidence="1">
    <location>
        <begin position="31"/>
        <end position="53"/>
    </location>
</feature>
<dbReference type="FunCoup" id="A0A1I7VMY1">
    <property type="interactions" value="85"/>
</dbReference>
<dbReference type="RefSeq" id="XP_003143888.1">
    <property type="nucleotide sequence ID" value="XM_003143840.2"/>
</dbReference>
<protein>
    <submittedName>
        <fullName evidence="4">Phlebovirus glycoprotein G2 fusion domain-containing protein</fullName>
    </submittedName>
</protein>
<sequence>MLRQALIIDSLADIFQLLLIAPSLRFRQRRISVQLIFILLLLLSAKAILAIGICAQPEIACSAQLHSYPLLRSEEASSRNVGSSIRDFPLYDEFLAPTHIFDFSKAANLTGERICECPNGASCHLEEENIIKLDEMVTLVFCDRVDNIFRRPCHGTRSLIRVIGQIHESGESLTTIVETFLFCKCERGYRRIRVEAWLNHLYAFIYRCL</sequence>
<dbReference type="WBParaSite" id="EN70_4333">
    <property type="protein sequence ID" value="EN70_4333"/>
    <property type="gene ID" value="EN70_4333"/>
</dbReference>
<reference evidence="2 3" key="1">
    <citation type="submission" date="2012-04" db="EMBL/GenBank/DDBJ databases">
        <title>The Genome Sequence of Loa loa.</title>
        <authorList>
            <consortium name="The Broad Institute Genome Sequencing Platform"/>
            <consortium name="Broad Institute Genome Sequencing Center for Infectious Disease"/>
            <person name="Nutman T.B."/>
            <person name="Fink D.L."/>
            <person name="Russ C."/>
            <person name="Young S."/>
            <person name="Zeng Q."/>
            <person name="Gargeya S."/>
            <person name="Alvarado L."/>
            <person name="Berlin A."/>
            <person name="Chapman S.B."/>
            <person name="Chen Z."/>
            <person name="Freedman E."/>
            <person name="Gellesch M."/>
            <person name="Goldberg J."/>
            <person name="Griggs A."/>
            <person name="Gujja S."/>
            <person name="Heilman E.R."/>
            <person name="Heiman D."/>
            <person name="Howarth C."/>
            <person name="Mehta T."/>
            <person name="Neiman D."/>
            <person name="Pearson M."/>
            <person name="Roberts A."/>
            <person name="Saif S."/>
            <person name="Shea T."/>
            <person name="Shenoy N."/>
            <person name="Sisk P."/>
            <person name="Stolte C."/>
            <person name="Sykes S."/>
            <person name="White J."/>
            <person name="Yandava C."/>
            <person name="Haas B."/>
            <person name="Henn M.R."/>
            <person name="Nusbaum C."/>
            <person name="Birren B."/>
        </authorList>
    </citation>
    <scope>NUCLEOTIDE SEQUENCE [LARGE SCALE GENOMIC DNA]</scope>
</reference>
<dbReference type="OrthoDB" id="5805988at2759"/>
<evidence type="ECO:0000313" key="3">
    <source>
        <dbReference type="Proteomes" id="UP000095285"/>
    </source>
</evidence>
<dbReference type="Proteomes" id="UP000095285">
    <property type="component" value="Unassembled WGS sequence"/>
</dbReference>
<keyword evidence="1" id="KW-1133">Transmembrane helix</keyword>
<proteinExistence type="predicted"/>
<keyword evidence="1" id="KW-0472">Membrane</keyword>
<dbReference type="GeneID" id="9945733"/>
<dbReference type="eggNOG" id="ENOG502S7V1">
    <property type="taxonomic scope" value="Eukaryota"/>
</dbReference>
<dbReference type="OMA" id="ILTHEIY"/>
<accession>A0A1I7VMY1</accession>
<gene>
    <name evidence="2 4" type="ORF">LOAG_08308</name>
</gene>
<evidence type="ECO:0000313" key="4">
    <source>
        <dbReference type="WBParaSite" id="EN70_4333"/>
    </source>
</evidence>
<dbReference type="CTD" id="9945733"/>
<dbReference type="AlphaFoldDB" id="A0A1I7VMY1"/>
<evidence type="ECO:0000256" key="1">
    <source>
        <dbReference type="SAM" id="Phobius"/>
    </source>
</evidence>
<accession>A0A1S0TTV4</accession>
<name>A0A1I7VMY1_LOALO</name>
<dbReference type="EMBL" id="JH712083">
    <property type="protein sequence ID" value="EFO20184.1"/>
    <property type="molecule type" value="Genomic_DNA"/>
</dbReference>
<dbReference type="KEGG" id="loa:LOAG_08308"/>